<name>A0A6A9QQR9_SULME</name>
<gene>
    <name evidence="1" type="ORF">GC250_01470</name>
</gene>
<reference evidence="1 2" key="1">
    <citation type="submission" date="2019-10" db="EMBL/GenBank/DDBJ databases">
        <title>Sequencing and Assembly of Multiple Reported Metal-Biooxidizing Members of the Extremely Thermoacidophilic Archaeal Family Sulfolobaceae.</title>
        <authorList>
            <person name="Counts J.A."/>
            <person name="Kelly R.M."/>
        </authorList>
    </citation>
    <scope>NUCLEOTIDE SEQUENCE [LARGE SCALE GENOMIC DNA]</scope>
    <source>
        <strain evidence="1 2">DSM 6482</strain>
    </source>
</reference>
<dbReference type="EMBL" id="WGGD01000005">
    <property type="protein sequence ID" value="MUN28163.1"/>
    <property type="molecule type" value="Genomic_DNA"/>
</dbReference>
<evidence type="ECO:0000313" key="2">
    <source>
        <dbReference type="Proteomes" id="UP000470772"/>
    </source>
</evidence>
<comment type="caution">
    <text evidence="1">The sequence shown here is derived from an EMBL/GenBank/DDBJ whole genome shotgun (WGS) entry which is preliminary data.</text>
</comment>
<dbReference type="Proteomes" id="UP000470772">
    <property type="component" value="Unassembled WGS sequence"/>
</dbReference>
<proteinExistence type="predicted"/>
<evidence type="ECO:0000313" key="1">
    <source>
        <dbReference type="EMBL" id="MUN28163.1"/>
    </source>
</evidence>
<dbReference type="AlphaFoldDB" id="A0A6A9QQR9"/>
<organism evidence="1 2">
    <name type="scientific">Sulfuracidifex metallicus DSM 6482 = JCM 9184</name>
    <dbReference type="NCBI Taxonomy" id="523847"/>
    <lineage>
        <taxon>Archaea</taxon>
        <taxon>Thermoproteota</taxon>
        <taxon>Thermoprotei</taxon>
        <taxon>Sulfolobales</taxon>
        <taxon>Sulfolobaceae</taxon>
        <taxon>Sulfuracidifex</taxon>
    </lineage>
</organism>
<protein>
    <submittedName>
        <fullName evidence="1">Uncharacterized protein</fullName>
    </submittedName>
</protein>
<accession>A0A6A9QQR9</accession>
<sequence length="136" mass="15539">MYPYATRTLGNEIEFLSIVLESGDFVVFEGDEKKVNMPMPRAIASVHTHPGVCLFSHKDIETADSLFIKGYVVIAVMNNQCVSIFLREGVYTEEDRNVLKDLREKVKKSKTMNDLISAYKGLSFPNFLKFYSFQLI</sequence>
<keyword evidence="2" id="KW-1185">Reference proteome</keyword>